<feature type="transmembrane region" description="Helical" evidence="3">
    <location>
        <begin position="367"/>
        <end position="392"/>
    </location>
</feature>
<feature type="chain" id="PRO_5008900135" evidence="4">
    <location>
        <begin position="21"/>
        <end position="420"/>
    </location>
</feature>
<gene>
    <name evidence="5" type="primary">RABEPK_3</name>
    <name evidence="5" type="ORF">g.17069</name>
</gene>
<protein>
    <submittedName>
        <fullName evidence="5">Rab9 effector protein with kelch motifs</fullName>
    </submittedName>
</protein>
<evidence type="ECO:0000256" key="4">
    <source>
        <dbReference type="SAM" id="SignalP"/>
    </source>
</evidence>
<evidence type="ECO:0000256" key="2">
    <source>
        <dbReference type="ARBA" id="ARBA00022737"/>
    </source>
</evidence>
<organism evidence="5">
    <name type="scientific">Anthurium amnicola</name>
    <dbReference type="NCBI Taxonomy" id="1678845"/>
    <lineage>
        <taxon>Eukaryota</taxon>
        <taxon>Viridiplantae</taxon>
        <taxon>Streptophyta</taxon>
        <taxon>Embryophyta</taxon>
        <taxon>Tracheophyta</taxon>
        <taxon>Spermatophyta</taxon>
        <taxon>Magnoliopsida</taxon>
        <taxon>Liliopsida</taxon>
        <taxon>Araceae</taxon>
        <taxon>Pothoideae</taxon>
        <taxon>Potheae</taxon>
        <taxon>Anthurium</taxon>
    </lineage>
</organism>
<proteinExistence type="predicted"/>
<dbReference type="InterPro" id="IPR015915">
    <property type="entry name" value="Kelch-typ_b-propeller"/>
</dbReference>
<keyword evidence="3" id="KW-0472">Membrane</keyword>
<evidence type="ECO:0000256" key="3">
    <source>
        <dbReference type="SAM" id="Phobius"/>
    </source>
</evidence>
<name>A0A1D1YEE7_9ARAE</name>
<dbReference type="Pfam" id="PF24681">
    <property type="entry name" value="Kelch_KLHDC2_KLHL20_DRC7"/>
    <property type="match status" value="1"/>
</dbReference>
<dbReference type="Gene3D" id="2.120.10.80">
    <property type="entry name" value="Kelch-type beta propeller"/>
    <property type="match status" value="1"/>
</dbReference>
<keyword evidence="4" id="KW-0732">Signal</keyword>
<dbReference type="PANTHER" id="PTHR46093">
    <property type="entry name" value="ACYL-COA-BINDING DOMAIN-CONTAINING PROTEIN 5"/>
    <property type="match status" value="1"/>
</dbReference>
<evidence type="ECO:0000256" key="1">
    <source>
        <dbReference type="ARBA" id="ARBA00022441"/>
    </source>
</evidence>
<reference evidence="5" key="1">
    <citation type="submission" date="2015-07" db="EMBL/GenBank/DDBJ databases">
        <title>Transcriptome Assembly of Anthurium amnicola.</title>
        <authorList>
            <person name="Suzuki J."/>
        </authorList>
    </citation>
    <scope>NUCLEOTIDE SEQUENCE</scope>
</reference>
<keyword evidence="3" id="KW-0812">Transmembrane</keyword>
<dbReference type="AlphaFoldDB" id="A0A1D1YEE7"/>
<dbReference type="PANTHER" id="PTHR46093:SF18">
    <property type="entry name" value="FIBRONECTIN TYPE-III DOMAIN-CONTAINING PROTEIN"/>
    <property type="match status" value="1"/>
</dbReference>
<dbReference type="SUPFAM" id="SSF117281">
    <property type="entry name" value="Kelch motif"/>
    <property type="match status" value="1"/>
</dbReference>
<evidence type="ECO:0000313" key="5">
    <source>
        <dbReference type="EMBL" id="JAT53028.1"/>
    </source>
</evidence>
<keyword evidence="2" id="KW-0677">Repeat</keyword>
<keyword evidence="3" id="KW-1133">Transmembrane helix</keyword>
<keyword evidence="1" id="KW-0880">Kelch repeat</keyword>
<dbReference type="EMBL" id="GDJX01014908">
    <property type="protein sequence ID" value="JAT53028.1"/>
    <property type="molecule type" value="Transcribed_RNA"/>
</dbReference>
<accession>A0A1D1YEE7</accession>
<sequence>MAKLIFYLFLFLSYVAFSNAINPSAYVPPSVILNNKYFVEIEQEIRVGFRLFDVSSLNNDSKTINYRNLQYATDSPRILVPRVVANKNKLFFFGTNGHDILETTLMFSFDINEGTWNELKDVNMPSHIYPYQEENFVGPDSEGNAYLLYNDNNIMLSFNTETLKWSQYSIQSFVPTDYAYYSWYTATILPDGNIAYIGGKFSNGTSFVDALMNQFYIYDTKIHVWSAKSTLGTTPGPRNGHSASLTSDGSRIIVYGGMNANGQPSNPSLAVLNINNSEWSSPQVTNPIGSVWLTPSVIIDNYMFLYVGINITTSVQNAFDKVFMLDTSTYTWNTLDPVAYNSNENIFGNGKNQLADARPDTNRSDDLTVTLMIILIVIGSILILMIFAFTFYKLYQTRRHKVGQQKVIMDHSHNQPQSQV</sequence>
<feature type="signal peptide" evidence="4">
    <location>
        <begin position="1"/>
        <end position="20"/>
    </location>
</feature>